<dbReference type="InterPro" id="IPR036287">
    <property type="entry name" value="Rv1873-like_sf"/>
</dbReference>
<evidence type="ECO:0000313" key="2">
    <source>
        <dbReference type="Proteomes" id="UP000072867"/>
    </source>
</evidence>
<dbReference type="Proteomes" id="UP000072867">
    <property type="component" value="Unassembled WGS sequence"/>
</dbReference>
<organism evidence="1 2">
    <name type="scientific">Sphingomonas sanguinis</name>
    <dbReference type="NCBI Taxonomy" id="33051"/>
    <lineage>
        <taxon>Bacteria</taxon>
        <taxon>Pseudomonadati</taxon>
        <taxon>Pseudomonadota</taxon>
        <taxon>Alphaproteobacteria</taxon>
        <taxon>Sphingomonadales</taxon>
        <taxon>Sphingomonadaceae</taxon>
        <taxon>Sphingomonas</taxon>
    </lineage>
</organism>
<reference evidence="1 2" key="1">
    <citation type="journal article" date="2016" name="Front. Microbiol.">
        <title>Genomic Resource of Rice Seed Associated Bacteria.</title>
        <authorList>
            <person name="Midha S."/>
            <person name="Bansal K."/>
            <person name="Sharma S."/>
            <person name="Kumar N."/>
            <person name="Patil P.P."/>
            <person name="Chaudhry V."/>
            <person name="Patil P.B."/>
        </authorList>
    </citation>
    <scope>NUCLEOTIDE SEQUENCE [LARGE SCALE GENOMIC DNA]</scope>
    <source>
        <strain evidence="1 2">NS319</strain>
    </source>
</reference>
<proteinExistence type="predicted"/>
<dbReference type="PATRIC" id="fig|33051.3.peg.3302"/>
<evidence type="ECO:0000313" key="1">
    <source>
        <dbReference type="EMBL" id="KTT69380.1"/>
    </source>
</evidence>
<gene>
    <name evidence="1" type="ORF">NS319_10540</name>
</gene>
<dbReference type="Gene3D" id="1.25.40.380">
    <property type="entry name" value="Protein of unknown function DUF1810"/>
    <property type="match status" value="1"/>
</dbReference>
<dbReference type="Pfam" id="PF08837">
    <property type="entry name" value="DUF1810"/>
    <property type="match status" value="1"/>
</dbReference>
<dbReference type="STRING" id="33051.SB4_07200"/>
<dbReference type="InterPro" id="IPR014937">
    <property type="entry name" value="DUF1810"/>
</dbReference>
<name>A0A147HWW7_9SPHN</name>
<dbReference type="SUPFAM" id="SSF140736">
    <property type="entry name" value="Rv1873-like"/>
    <property type="match status" value="1"/>
</dbReference>
<protein>
    <submittedName>
        <fullName evidence="1">Calpastatin</fullName>
    </submittedName>
</protein>
<dbReference type="AlphaFoldDB" id="A0A147HWW7"/>
<dbReference type="RefSeq" id="WP_058733586.1">
    <property type="nucleotide sequence ID" value="NZ_LDTD01000070.1"/>
</dbReference>
<dbReference type="EMBL" id="LDTD01000070">
    <property type="protein sequence ID" value="KTT69380.1"/>
    <property type="molecule type" value="Genomic_DNA"/>
</dbReference>
<sequence length="147" mass="15962">MTHPPAHDAALTRFVEAQSHSHAAAIGELRRGRKESHWMWFVFPQIAGLGRSPTAQFYAIRDAGEARAYLAHPLLGPRLHEAVAAAIAAPGSAEAIFGAVDAMKLRSSLTLFAAVADHPTPFRAGLDRFFGGQEDEATLDRLVRQRP</sequence>
<accession>A0A147HWW7</accession>
<dbReference type="PIRSF" id="PIRSF008546">
    <property type="entry name" value="UCP008546"/>
    <property type="match status" value="1"/>
</dbReference>
<comment type="caution">
    <text evidence="1">The sequence shown here is derived from an EMBL/GenBank/DDBJ whole genome shotgun (WGS) entry which is preliminary data.</text>
</comment>